<dbReference type="Gene3D" id="2.40.50.100">
    <property type="match status" value="1"/>
</dbReference>
<evidence type="ECO:0000259" key="2">
    <source>
        <dbReference type="Pfam" id="PF25917"/>
    </source>
</evidence>
<dbReference type="HOGENOM" id="CLU_018816_1_4_7"/>
<evidence type="ECO:0000256" key="1">
    <source>
        <dbReference type="ARBA" id="ARBA00009477"/>
    </source>
</evidence>
<dbReference type="GO" id="GO:1990281">
    <property type="term" value="C:efflux pump complex"/>
    <property type="evidence" value="ECO:0007669"/>
    <property type="project" value="TreeGrafter"/>
</dbReference>
<reference evidence="5 6" key="1">
    <citation type="submission" date="2008-07" db="EMBL/GenBank/DDBJ databases">
        <title>Complete sequence of Geobacter bemidjiensis BEM.</title>
        <authorList>
            <consortium name="US DOE Joint Genome Institute"/>
            <person name="Lucas S."/>
            <person name="Copeland A."/>
            <person name="Lapidus A."/>
            <person name="Glavina del Rio T."/>
            <person name="Dalin E."/>
            <person name="Tice H."/>
            <person name="Bruce D."/>
            <person name="Goodwin L."/>
            <person name="Pitluck S."/>
            <person name="Kiss H."/>
            <person name="Brettin T."/>
            <person name="Detter J.C."/>
            <person name="Han C."/>
            <person name="Kuske C.R."/>
            <person name="Schmutz J."/>
            <person name="Larimer F."/>
            <person name="Land M."/>
            <person name="Hauser L."/>
            <person name="Kyrpides N."/>
            <person name="Lykidis A."/>
            <person name="Lovley D."/>
            <person name="Richardson P."/>
        </authorList>
    </citation>
    <scope>NUCLEOTIDE SEQUENCE [LARGE SCALE GENOMIC DNA]</scope>
    <source>
        <strain evidence="6">ATCC BAA-1014 / DSM 16622 / JCM 12645 / Bem</strain>
    </source>
</reference>
<feature type="domain" description="YknX-like C-terminal permuted SH3-like" evidence="4">
    <location>
        <begin position="298"/>
        <end position="365"/>
    </location>
</feature>
<name>B5EEQ8_CITBB</name>
<dbReference type="PANTHER" id="PTHR30469">
    <property type="entry name" value="MULTIDRUG RESISTANCE PROTEIN MDTA"/>
    <property type="match status" value="1"/>
</dbReference>
<keyword evidence="5" id="KW-0449">Lipoprotein</keyword>
<dbReference type="AlphaFoldDB" id="B5EEQ8"/>
<feature type="domain" description="Multidrug resistance protein MdtA-like barrel-sandwich hybrid" evidence="2">
    <location>
        <begin position="64"/>
        <end position="212"/>
    </location>
</feature>
<evidence type="ECO:0000259" key="4">
    <source>
        <dbReference type="Pfam" id="PF25989"/>
    </source>
</evidence>
<dbReference type="SUPFAM" id="SSF111369">
    <property type="entry name" value="HlyD-like secretion proteins"/>
    <property type="match status" value="1"/>
</dbReference>
<dbReference type="KEGG" id="gbm:Gbem_3852"/>
<comment type="similarity">
    <text evidence="1">Belongs to the membrane fusion protein (MFP) (TC 8.A.1) family.</text>
</comment>
<evidence type="ECO:0000313" key="5">
    <source>
        <dbReference type="EMBL" id="ACH40844.1"/>
    </source>
</evidence>
<dbReference type="Gene3D" id="2.40.30.170">
    <property type="match status" value="1"/>
</dbReference>
<dbReference type="InterPro" id="IPR058625">
    <property type="entry name" value="MdtA-like_BSH"/>
</dbReference>
<protein>
    <submittedName>
        <fullName evidence="5">Efflux pump, RND family, membrane fusion lipoprotein</fullName>
    </submittedName>
</protein>
<dbReference type="OrthoDB" id="176710at2"/>
<dbReference type="InterPro" id="IPR058637">
    <property type="entry name" value="YknX-like_C"/>
</dbReference>
<dbReference type="Gene3D" id="1.10.287.470">
    <property type="entry name" value="Helix hairpin bin"/>
    <property type="match status" value="1"/>
</dbReference>
<dbReference type="InterPro" id="IPR006143">
    <property type="entry name" value="RND_pump_MFP"/>
</dbReference>
<dbReference type="Pfam" id="PF25954">
    <property type="entry name" value="Beta-barrel_RND_2"/>
    <property type="match status" value="1"/>
</dbReference>
<dbReference type="Gene3D" id="2.40.420.20">
    <property type="match status" value="1"/>
</dbReference>
<dbReference type="STRING" id="404380.Gbem_3852"/>
<accession>B5EEQ8</accession>
<evidence type="ECO:0000313" key="6">
    <source>
        <dbReference type="Proteomes" id="UP000008825"/>
    </source>
</evidence>
<reference evidence="5 6" key="2">
    <citation type="journal article" date="2010" name="BMC Genomics">
        <title>The genome of Geobacter bemidjiensis, exemplar for the subsurface clade of Geobacter species that predominate in Fe(III)-reducing subsurface environments.</title>
        <authorList>
            <person name="Aklujkar M."/>
            <person name="Young N.D."/>
            <person name="Holmes D."/>
            <person name="Chavan M."/>
            <person name="Risso C."/>
            <person name="Kiss H.E."/>
            <person name="Han C.S."/>
            <person name="Land M.L."/>
            <person name="Lovley D.R."/>
        </authorList>
    </citation>
    <scope>NUCLEOTIDE SEQUENCE [LARGE SCALE GENOMIC DNA]</scope>
    <source>
        <strain evidence="6">ATCC BAA-1014 / DSM 16622 / JCM 12645 / Bem</strain>
    </source>
</reference>
<dbReference type="Pfam" id="PF25989">
    <property type="entry name" value="YknX_C"/>
    <property type="match status" value="1"/>
</dbReference>
<keyword evidence="6" id="KW-1185">Reference proteome</keyword>
<proteinExistence type="inferred from homology"/>
<dbReference type="RefSeq" id="WP_012532280.1">
    <property type="nucleotide sequence ID" value="NC_011146.1"/>
</dbReference>
<gene>
    <name evidence="5" type="ordered locus">Gbem_3852</name>
</gene>
<dbReference type="PROSITE" id="PS51257">
    <property type="entry name" value="PROKAR_LIPOPROTEIN"/>
    <property type="match status" value="1"/>
</dbReference>
<dbReference type="InterPro" id="IPR058792">
    <property type="entry name" value="Beta-barrel_RND_2"/>
</dbReference>
<dbReference type="Proteomes" id="UP000008825">
    <property type="component" value="Chromosome"/>
</dbReference>
<evidence type="ECO:0000259" key="3">
    <source>
        <dbReference type="Pfam" id="PF25954"/>
    </source>
</evidence>
<organism evidence="5 6">
    <name type="scientific">Citrifermentans bemidjiense (strain ATCC BAA-1014 / DSM 16622 / JCM 12645 / Bem)</name>
    <name type="common">Geobacter bemidjiensis</name>
    <dbReference type="NCBI Taxonomy" id="404380"/>
    <lineage>
        <taxon>Bacteria</taxon>
        <taxon>Pseudomonadati</taxon>
        <taxon>Thermodesulfobacteriota</taxon>
        <taxon>Desulfuromonadia</taxon>
        <taxon>Geobacterales</taxon>
        <taxon>Geobacteraceae</taxon>
        <taxon>Citrifermentans</taxon>
    </lineage>
</organism>
<dbReference type="Pfam" id="PF25917">
    <property type="entry name" value="BSH_RND"/>
    <property type="match status" value="1"/>
</dbReference>
<sequence length="365" mass="37792">MRSYRAAVLALMIASALGCGKKEEHAVQQSTPPVVRGVTVAAVAAEELPEVQEAVGTVRARSSAAISARLSGSVTAVYVREGDRVGKGKLLVAIEAVESGAAAAGASSGVDEASRALSEAQARKKLADVTFERYSRLFEQQALTRQELDTRRTEQEVAAQGVARAEARLAQARQSARAAGAVAGYGRVTAPISGVVVSKQAEAGQTVFPGTPLLTVEGESGFRLEVAAPEGLLGKVKQGDRVPVSVEGVQAVGTVSEVVPVVDPASRTFTVKLDLSTGALRSGSYGKAFFKTGSRQGVAVPAQAVVERGSLTSVWAVSPEGIARLRLIRLGRNLNGRVEVISGLAAGEKVVTQGTERLVDGAKVQ</sequence>
<feature type="domain" description="CusB-like beta-barrel" evidence="3">
    <location>
        <begin position="224"/>
        <end position="288"/>
    </location>
</feature>
<dbReference type="eggNOG" id="COG0845">
    <property type="taxonomic scope" value="Bacteria"/>
</dbReference>
<dbReference type="NCBIfam" id="TIGR01730">
    <property type="entry name" value="RND_mfp"/>
    <property type="match status" value="1"/>
</dbReference>
<dbReference type="PANTHER" id="PTHR30469:SF38">
    <property type="entry name" value="HLYD FAMILY SECRETION PROTEIN"/>
    <property type="match status" value="1"/>
</dbReference>
<dbReference type="GO" id="GO:0015562">
    <property type="term" value="F:efflux transmembrane transporter activity"/>
    <property type="evidence" value="ECO:0007669"/>
    <property type="project" value="TreeGrafter"/>
</dbReference>
<dbReference type="EMBL" id="CP001124">
    <property type="protein sequence ID" value="ACH40844.1"/>
    <property type="molecule type" value="Genomic_DNA"/>
</dbReference>